<organism evidence="2 3">
    <name type="scientific">Emydomyces testavorans</name>
    <dbReference type="NCBI Taxonomy" id="2070801"/>
    <lineage>
        <taxon>Eukaryota</taxon>
        <taxon>Fungi</taxon>
        <taxon>Dikarya</taxon>
        <taxon>Ascomycota</taxon>
        <taxon>Pezizomycotina</taxon>
        <taxon>Eurotiomycetes</taxon>
        <taxon>Eurotiomycetidae</taxon>
        <taxon>Onygenales</taxon>
        <taxon>Nannizziopsiaceae</taxon>
        <taxon>Emydomyces</taxon>
    </lineage>
</organism>
<feature type="region of interest" description="Disordered" evidence="1">
    <location>
        <begin position="81"/>
        <end position="124"/>
    </location>
</feature>
<evidence type="ECO:0000313" key="2">
    <source>
        <dbReference type="EMBL" id="WEW56713.1"/>
    </source>
</evidence>
<dbReference type="AlphaFoldDB" id="A0AAF0IHC6"/>
<evidence type="ECO:0000256" key="1">
    <source>
        <dbReference type="SAM" id="MobiDB-lite"/>
    </source>
</evidence>
<dbReference type="Proteomes" id="UP001219355">
    <property type="component" value="Chromosome 1"/>
</dbReference>
<feature type="compositionally biased region" description="Basic and acidic residues" evidence="1">
    <location>
        <begin position="81"/>
        <end position="92"/>
    </location>
</feature>
<accession>A0AAF0IHC6</accession>
<dbReference type="EMBL" id="CP120627">
    <property type="protein sequence ID" value="WEW56713.1"/>
    <property type="molecule type" value="Genomic_DNA"/>
</dbReference>
<gene>
    <name evidence="2" type="ORF">PRK78_002162</name>
</gene>
<reference evidence="2" key="1">
    <citation type="submission" date="2023-03" db="EMBL/GenBank/DDBJ databases">
        <title>Emydomyces testavorans Genome Sequence.</title>
        <authorList>
            <person name="Hoyer L."/>
        </authorList>
    </citation>
    <scope>NUCLEOTIDE SEQUENCE</scope>
    <source>
        <strain evidence="2">16-2883</strain>
    </source>
</reference>
<keyword evidence="3" id="KW-1185">Reference proteome</keyword>
<protein>
    <submittedName>
        <fullName evidence="2">Uncharacterized protein</fullName>
    </submittedName>
</protein>
<proteinExistence type="predicted"/>
<evidence type="ECO:0000313" key="3">
    <source>
        <dbReference type="Proteomes" id="UP001219355"/>
    </source>
</evidence>
<feature type="compositionally biased region" description="Basic and acidic residues" evidence="1">
    <location>
        <begin position="108"/>
        <end position="124"/>
    </location>
</feature>
<sequence length="124" mass="13712">MTEGRGQESGDKTEILECTQVVIGTGVGSKTGYMVIVEAKAADVLSGQAAPAKRCAYHQAALLSRPGRILLARLKRIESRKVEKQENEDRFSTVDFIDTFEGTTPTPEKQRGESRTTARRRRES</sequence>
<name>A0AAF0IHC6_9EURO</name>